<dbReference type="KEGG" id="cle:Clole_1347"/>
<accession>F2JI45</accession>
<dbReference type="InterPro" id="IPR042122">
    <property type="entry name" value="Ser_AcTrfase_N_sf"/>
</dbReference>
<dbReference type="eggNOG" id="COG1045">
    <property type="taxonomic scope" value="Bacteria"/>
</dbReference>
<dbReference type="NCBIfam" id="NF041874">
    <property type="entry name" value="EPS_EpsC"/>
    <property type="match status" value="1"/>
</dbReference>
<dbReference type="Gene3D" id="1.10.3130.10">
    <property type="entry name" value="serine acetyltransferase, domain 1"/>
    <property type="match status" value="1"/>
</dbReference>
<dbReference type="InterPro" id="IPR001451">
    <property type="entry name" value="Hexapep"/>
</dbReference>
<keyword evidence="7" id="KW-0198">Cysteine biosynthesis</keyword>
<dbReference type="HOGENOM" id="CLU_051638_10_0_9"/>
<comment type="similarity">
    <text evidence="2">Belongs to the transferase hexapeptide repeat family.</text>
</comment>
<dbReference type="PANTHER" id="PTHR42811">
    <property type="entry name" value="SERINE ACETYLTRANSFERASE"/>
    <property type="match status" value="1"/>
</dbReference>
<keyword evidence="5" id="KW-0028">Amino-acid biosynthesis</keyword>
<dbReference type="Gene3D" id="2.160.10.10">
    <property type="entry name" value="Hexapeptide repeat proteins"/>
    <property type="match status" value="1"/>
</dbReference>
<evidence type="ECO:0000256" key="7">
    <source>
        <dbReference type="ARBA" id="ARBA00023192"/>
    </source>
</evidence>
<dbReference type="UniPathway" id="UPA00136">
    <property type="reaction ID" value="UER00199"/>
</dbReference>
<keyword evidence="11" id="KW-1185">Reference proteome</keyword>
<evidence type="ECO:0000256" key="4">
    <source>
        <dbReference type="ARBA" id="ARBA00018522"/>
    </source>
</evidence>
<dbReference type="GO" id="GO:0006535">
    <property type="term" value="P:cysteine biosynthetic process from serine"/>
    <property type="evidence" value="ECO:0007669"/>
    <property type="project" value="InterPro"/>
</dbReference>
<proteinExistence type="inferred from homology"/>
<evidence type="ECO:0000256" key="8">
    <source>
        <dbReference type="ARBA" id="ARBA00023315"/>
    </source>
</evidence>
<keyword evidence="6 10" id="KW-0808">Transferase</keyword>
<evidence type="ECO:0000256" key="1">
    <source>
        <dbReference type="ARBA" id="ARBA00004876"/>
    </source>
</evidence>
<organism evidence="10 11">
    <name type="scientific">Cellulosilyticum lentocellum (strain ATCC 49066 / DSM 5427 / NCIMB 11756 / RHM5)</name>
    <name type="common">Clostridium lentocellum</name>
    <dbReference type="NCBI Taxonomy" id="642492"/>
    <lineage>
        <taxon>Bacteria</taxon>
        <taxon>Bacillati</taxon>
        <taxon>Bacillota</taxon>
        <taxon>Clostridia</taxon>
        <taxon>Lachnospirales</taxon>
        <taxon>Cellulosilyticaceae</taxon>
        <taxon>Cellulosilyticum</taxon>
    </lineage>
</organism>
<dbReference type="InterPro" id="IPR045304">
    <property type="entry name" value="LbH_SAT"/>
</dbReference>
<dbReference type="NCBIfam" id="TIGR01172">
    <property type="entry name" value="cysE"/>
    <property type="match status" value="1"/>
</dbReference>
<dbReference type="Pfam" id="PF00132">
    <property type="entry name" value="Hexapep"/>
    <property type="match status" value="1"/>
</dbReference>
<name>F2JI45_CELLD</name>
<evidence type="ECO:0000256" key="6">
    <source>
        <dbReference type="ARBA" id="ARBA00022679"/>
    </source>
</evidence>
<dbReference type="InterPro" id="IPR011004">
    <property type="entry name" value="Trimer_LpxA-like_sf"/>
</dbReference>
<dbReference type="InterPro" id="IPR005881">
    <property type="entry name" value="Ser_O-AcTrfase"/>
</dbReference>
<dbReference type="InterPro" id="IPR053376">
    <property type="entry name" value="Serine_acetyltransferase"/>
</dbReference>
<comment type="catalytic activity">
    <reaction evidence="9">
        <text>L-serine + acetyl-CoA = O-acetyl-L-serine + CoA</text>
        <dbReference type="Rhea" id="RHEA:24560"/>
        <dbReference type="ChEBI" id="CHEBI:33384"/>
        <dbReference type="ChEBI" id="CHEBI:57287"/>
        <dbReference type="ChEBI" id="CHEBI:57288"/>
        <dbReference type="ChEBI" id="CHEBI:58340"/>
        <dbReference type="EC" id="2.3.1.30"/>
    </reaction>
</comment>
<dbReference type="SUPFAM" id="SSF51161">
    <property type="entry name" value="Trimeric LpxA-like enzymes"/>
    <property type="match status" value="1"/>
</dbReference>
<evidence type="ECO:0000313" key="11">
    <source>
        <dbReference type="Proteomes" id="UP000008467"/>
    </source>
</evidence>
<protein>
    <recommendedName>
        <fullName evidence="4">Serine acetyltransferase</fullName>
        <ecNumber evidence="3">2.3.1.30</ecNumber>
    </recommendedName>
</protein>
<dbReference type="EMBL" id="CP002582">
    <property type="protein sequence ID" value="ADZ83073.1"/>
    <property type="molecule type" value="Genomic_DNA"/>
</dbReference>
<dbReference type="RefSeq" id="WP_013656372.1">
    <property type="nucleotide sequence ID" value="NC_015275.1"/>
</dbReference>
<comment type="pathway">
    <text evidence="1">Amino-acid biosynthesis; L-cysteine biosynthesis; L-cysteine from L-serine: step 1/2.</text>
</comment>
<evidence type="ECO:0000256" key="3">
    <source>
        <dbReference type="ARBA" id="ARBA00013266"/>
    </source>
</evidence>
<dbReference type="STRING" id="642492.Clole_1347"/>
<evidence type="ECO:0000256" key="5">
    <source>
        <dbReference type="ARBA" id="ARBA00022605"/>
    </source>
</evidence>
<dbReference type="GO" id="GO:0005737">
    <property type="term" value="C:cytoplasm"/>
    <property type="evidence" value="ECO:0007669"/>
    <property type="project" value="InterPro"/>
</dbReference>
<gene>
    <name evidence="10" type="ordered locus">Clole_1347</name>
</gene>
<evidence type="ECO:0000256" key="9">
    <source>
        <dbReference type="ARBA" id="ARBA00049486"/>
    </source>
</evidence>
<dbReference type="GO" id="GO:0009001">
    <property type="term" value="F:serine O-acetyltransferase activity"/>
    <property type="evidence" value="ECO:0007669"/>
    <property type="project" value="UniProtKB-EC"/>
</dbReference>
<dbReference type="FunFam" id="2.160.10.10:FF:000007">
    <property type="entry name" value="Serine acetyltransferase"/>
    <property type="match status" value="1"/>
</dbReference>
<keyword evidence="8 10" id="KW-0012">Acyltransferase</keyword>
<evidence type="ECO:0000313" key="10">
    <source>
        <dbReference type="EMBL" id="ADZ83073.1"/>
    </source>
</evidence>
<sequence length="278" mass="31242">MGYVKEQIRVIKERDPAIKTSAEVFLYPSFYALLFHKWGHWFYKKKHFFIARLISQIGRGLTGIEIHPGAIIGKGLFIDHGMGVVIGETCEIGDNVTIYHGVTLGGTGKDHGKRHPTIGNNVMISTGAKVLGPFKVGDNSRIAANAVVLQEIPEDSTVVGIPGKVVRIQGKRINPCEDLDQVKLPDPVKMEICTLRRTVEGLEEQLKSLEHQMGLSDKELKGMKKAVVLDESPEIYVSPEFCERMQQTEFIRQPNQHRCEDENCENKEACNDYQEKNQ</sequence>
<dbReference type="CDD" id="cd03354">
    <property type="entry name" value="LbH_SAT"/>
    <property type="match status" value="1"/>
</dbReference>
<evidence type="ECO:0000256" key="2">
    <source>
        <dbReference type="ARBA" id="ARBA00007274"/>
    </source>
</evidence>
<dbReference type="AlphaFoldDB" id="F2JI45"/>
<dbReference type="Proteomes" id="UP000008467">
    <property type="component" value="Chromosome"/>
</dbReference>
<dbReference type="EC" id="2.3.1.30" evidence="3"/>
<reference evidence="10 11" key="1">
    <citation type="journal article" date="2011" name="J. Bacteriol.">
        <title>Complete genome sequence of the cellulose-degrading bacterium Cellulosilyticum lentocellum.</title>
        <authorList>
            <consortium name="US DOE Joint Genome Institute"/>
            <person name="Miller D.A."/>
            <person name="Suen G."/>
            <person name="Bruce D."/>
            <person name="Copeland A."/>
            <person name="Cheng J.F."/>
            <person name="Detter C."/>
            <person name="Goodwin L.A."/>
            <person name="Han C.S."/>
            <person name="Hauser L.J."/>
            <person name="Land M.L."/>
            <person name="Lapidus A."/>
            <person name="Lucas S."/>
            <person name="Meincke L."/>
            <person name="Pitluck S."/>
            <person name="Tapia R."/>
            <person name="Teshima H."/>
            <person name="Woyke T."/>
            <person name="Fox B.G."/>
            <person name="Angert E.R."/>
            <person name="Currie C.R."/>
        </authorList>
    </citation>
    <scope>NUCLEOTIDE SEQUENCE [LARGE SCALE GENOMIC DNA]</scope>
    <source>
        <strain evidence="11">ATCC 49066 / DSM 5427 / NCIMB 11756 / RHM5</strain>
    </source>
</reference>